<gene>
    <name evidence="1" type="ORF">CPELLU_LOCUS6793</name>
</gene>
<protein>
    <submittedName>
        <fullName evidence="1">23990_t:CDS:1</fullName>
    </submittedName>
</protein>
<feature type="non-terminal residue" evidence="1">
    <location>
        <position position="60"/>
    </location>
</feature>
<proteinExistence type="predicted"/>
<reference evidence="1" key="1">
    <citation type="submission" date="2021-06" db="EMBL/GenBank/DDBJ databases">
        <authorList>
            <person name="Kallberg Y."/>
            <person name="Tangrot J."/>
            <person name="Rosling A."/>
        </authorList>
    </citation>
    <scope>NUCLEOTIDE SEQUENCE</scope>
    <source>
        <strain evidence="1">FL966</strain>
    </source>
</reference>
<evidence type="ECO:0000313" key="2">
    <source>
        <dbReference type="Proteomes" id="UP000789759"/>
    </source>
</evidence>
<name>A0A9N9CAC1_9GLOM</name>
<accession>A0A9N9CAC1</accession>
<keyword evidence="2" id="KW-1185">Reference proteome</keyword>
<sequence length="60" mass="6978">DPRKQNKNRKTLKSTPNQIEDTIDLVVDRLNAKLKQKLTNLLINSKLDPRPNKSKKIKDL</sequence>
<dbReference type="AlphaFoldDB" id="A0A9N9CAC1"/>
<comment type="caution">
    <text evidence="1">The sequence shown here is derived from an EMBL/GenBank/DDBJ whole genome shotgun (WGS) entry which is preliminary data.</text>
</comment>
<evidence type="ECO:0000313" key="1">
    <source>
        <dbReference type="EMBL" id="CAG8596658.1"/>
    </source>
</evidence>
<organism evidence="1 2">
    <name type="scientific">Cetraspora pellucida</name>
    <dbReference type="NCBI Taxonomy" id="1433469"/>
    <lineage>
        <taxon>Eukaryota</taxon>
        <taxon>Fungi</taxon>
        <taxon>Fungi incertae sedis</taxon>
        <taxon>Mucoromycota</taxon>
        <taxon>Glomeromycotina</taxon>
        <taxon>Glomeromycetes</taxon>
        <taxon>Diversisporales</taxon>
        <taxon>Gigasporaceae</taxon>
        <taxon>Cetraspora</taxon>
    </lineage>
</organism>
<dbReference type="EMBL" id="CAJVQA010004346">
    <property type="protein sequence ID" value="CAG8596658.1"/>
    <property type="molecule type" value="Genomic_DNA"/>
</dbReference>
<dbReference type="Proteomes" id="UP000789759">
    <property type="component" value="Unassembled WGS sequence"/>
</dbReference>